<name>A0ABQ0JYB1_9BACT</name>
<dbReference type="Pfam" id="PF07927">
    <property type="entry name" value="HicA_toxin"/>
    <property type="match status" value="1"/>
</dbReference>
<evidence type="ECO:0008006" key="3">
    <source>
        <dbReference type="Google" id="ProtNLM"/>
    </source>
</evidence>
<comment type="caution">
    <text evidence="1">The sequence shown here is derived from an EMBL/GenBank/DDBJ whole genome shotgun (WGS) entry which is preliminary data.</text>
</comment>
<sequence>MSRFEKLLKRFLSKPKDFTYDELTRLLAGFGYENISTGKTAGSRVAFMNPETGHIIKLHKPHPRPELKRYQLDDIERILKHKGVI</sequence>
<evidence type="ECO:0000313" key="1">
    <source>
        <dbReference type="EMBL" id="GAN33729.1"/>
    </source>
</evidence>
<gene>
    <name evidence="1" type="ORF">BROSI_A2263</name>
</gene>
<accession>A0ABQ0JYB1</accession>
<dbReference type="EMBL" id="BAFN01000001">
    <property type="protein sequence ID" value="GAN33729.1"/>
    <property type="molecule type" value="Genomic_DNA"/>
</dbReference>
<dbReference type="InterPro" id="IPR012933">
    <property type="entry name" value="HicA_mRNA_interferase"/>
</dbReference>
<dbReference type="Proteomes" id="UP000032309">
    <property type="component" value="Unassembled WGS sequence"/>
</dbReference>
<reference evidence="2" key="1">
    <citation type="journal article" date="2015" name="Genome Announc.">
        <title>Draft Genome Sequence of an Anaerobic Ammonium-Oxidizing Bacterium, "Candidatus Brocadia sinica".</title>
        <authorList>
            <person name="Oshiki M."/>
            <person name="Shinyako-Hata K."/>
            <person name="Satoh H."/>
            <person name="Okabe S."/>
        </authorList>
    </citation>
    <scope>NUCLEOTIDE SEQUENCE [LARGE SCALE GENOMIC DNA]</scope>
    <source>
        <strain evidence="2">JPN1</strain>
    </source>
</reference>
<dbReference type="RefSeq" id="WP_052563821.1">
    <property type="nucleotide sequence ID" value="NZ_BAFN01000001.1"/>
</dbReference>
<organism evidence="1 2">
    <name type="scientific">Candidatus Brocadia sinica JPN1</name>
    <dbReference type="NCBI Taxonomy" id="1197129"/>
    <lineage>
        <taxon>Bacteria</taxon>
        <taxon>Pseudomonadati</taxon>
        <taxon>Planctomycetota</taxon>
        <taxon>Candidatus Brocadiia</taxon>
        <taxon>Candidatus Brocadiales</taxon>
        <taxon>Candidatus Brocadiaceae</taxon>
        <taxon>Candidatus Brocadia</taxon>
    </lineage>
</organism>
<proteinExistence type="predicted"/>
<protein>
    <recommendedName>
        <fullName evidence="3">Type II toxin-antitoxin system HicA family toxin</fullName>
    </recommendedName>
</protein>
<keyword evidence="2" id="KW-1185">Reference proteome</keyword>
<evidence type="ECO:0000313" key="2">
    <source>
        <dbReference type="Proteomes" id="UP000032309"/>
    </source>
</evidence>